<proteinExistence type="predicted"/>
<keyword evidence="2" id="KW-0812">Transmembrane</keyword>
<feature type="compositionally biased region" description="Basic and acidic residues" evidence="1">
    <location>
        <begin position="267"/>
        <end position="281"/>
    </location>
</feature>
<organism evidence="4 5">
    <name type="scientific">Cladophialophora psammophila CBS 110553</name>
    <dbReference type="NCBI Taxonomy" id="1182543"/>
    <lineage>
        <taxon>Eukaryota</taxon>
        <taxon>Fungi</taxon>
        <taxon>Dikarya</taxon>
        <taxon>Ascomycota</taxon>
        <taxon>Pezizomycotina</taxon>
        <taxon>Eurotiomycetes</taxon>
        <taxon>Chaetothyriomycetidae</taxon>
        <taxon>Chaetothyriales</taxon>
        <taxon>Herpotrichiellaceae</taxon>
        <taxon>Cladophialophora</taxon>
    </lineage>
</organism>
<dbReference type="SUPFAM" id="SSF49879">
    <property type="entry name" value="SMAD/FHA domain"/>
    <property type="match status" value="1"/>
</dbReference>
<keyword evidence="2" id="KW-0472">Membrane</keyword>
<dbReference type="OrthoDB" id="4096268at2759"/>
<accession>W9XA95</accession>
<dbReference type="EMBL" id="AMGX01000004">
    <property type="protein sequence ID" value="EXJ73831.1"/>
    <property type="molecule type" value="Genomic_DNA"/>
</dbReference>
<dbReference type="eggNOG" id="KOG3872">
    <property type="taxonomic scope" value="Eukaryota"/>
</dbReference>
<dbReference type="Pfam" id="PF00498">
    <property type="entry name" value="FHA"/>
    <property type="match status" value="1"/>
</dbReference>
<dbReference type="Proteomes" id="UP000019471">
    <property type="component" value="Unassembled WGS sequence"/>
</dbReference>
<feature type="compositionally biased region" description="Polar residues" evidence="1">
    <location>
        <begin position="486"/>
        <end position="495"/>
    </location>
</feature>
<keyword evidence="5" id="KW-1185">Reference proteome</keyword>
<feature type="region of interest" description="Disordered" evidence="1">
    <location>
        <begin position="539"/>
        <end position="577"/>
    </location>
</feature>
<feature type="compositionally biased region" description="Polar residues" evidence="1">
    <location>
        <begin position="196"/>
        <end position="206"/>
    </location>
</feature>
<reference evidence="4 5" key="1">
    <citation type="submission" date="2013-03" db="EMBL/GenBank/DDBJ databases">
        <title>The Genome Sequence of Cladophialophora psammophila CBS 110553.</title>
        <authorList>
            <consortium name="The Broad Institute Genomics Platform"/>
            <person name="Cuomo C."/>
            <person name="de Hoog S."/>
            <person name="Gorbushina A."/>
            <person name="Walker B."/>
            <person name="Young S.K."/>
            <person name="Zeng Q."/>
            <person name="Gargeya S."/>
            <person name="Fitzgerald M."/>
            <person name="Haas B."/>
            <person name="Abouelleil A."/>
            <person name="Allen A.W."/>
            <person name="Alvarado L."/>
            <person name="Arachchi H.M."/>
            <person name="Berlin A.M."/>
            <person name="Chapman S.B."/>
            <person name="Gainer-Dewar J."/>
            <person name="Goldberg J."/>
            <person name="Griggs A."/>
            <person name="Gujja S."/>
            <person name="Hansen M."/>
            <person name="Howarth C."/>
            <person name="Imamovic A."/>
            <person name="Ireland A."/>
            <person name="Larimer J."/>
            <person name="McCowan C."/>
            <person name="Murphy C."/>
            <person name="Pearson M."/>
            <person name="Poon T.W."/>
            <person name="Priest M."/>
            <person name="Roberts A."/>
            <person name="Saif S."/>
            <person name="Shea T."/>
            <person name="Sisk P."/>
            <person name="Sykes S."/>
            <person name="Wortman J."/>
            <person name="Nusbaum C."/>
            <person name="Birren B."/>
        </authorList>
    </citation>
    <scope>NUCLEOTIDE SEQUENCE [LARGE SCALE GENOMIC DNA]</scope>
    <source>
        <strain evidence="4 5">CBS 110553</strain>
    </source>
</reference>
<dbReference type="STRING" id="1182543.W9XA95"/>
<dbReference type="GeneID" id="19188321"/>
<dbReference type="GO" id="GO:0005737">
    <property type="term" value="C:cytoplasm"/>
    <property type="evidence" value="ECO:0007669"/>
    <property type="project" value="TreeGrafter"/>
</dbReference>
<evidence type="ECO:0000313" key="4">
    <source>
        <dbReference type="EMBL" id="EXJ73831.1"/>
    </source>
</evidence>
<comment type="caution">
    <text evidence="4">The sequence shown here is derived from an EMBL/GenBank/DDBJ whole genome shotgun (WGS) entry which is preliminary data.</text>
</comment>
<dbReference type="RefSeq" id="XP_007742394.1">
    <property type="nucleotide sequence ID" value="XM_007744204.1"/>
</dbReference>
<evidence type="ECO:0000256" key="1">
    <source>
        <dbReference type="SAM" id="MobiDB-lite"/>
    </source>
</evidence>
<gene>
    <name evidence="4" type="ORF">A1O5_03593</name>
</gene>
<feature type="transmembrane region" description="Helical" evidence="2">
    <location>
        <begin position="599"/>
        <end position="620"/>
    </location>
</feature>
<dbReference type="AlphaFoldDB" id="W9XA95"/>
<feature type="region of interest" description="Disordered" evidence="1">
    <location>
        <begin position="163"/>
        <end position="214"/>
    </location>
</feature>
<feature type="compositionally biased region" description="Polar residues" evidence="1">
    <location>
        <begin position="539"/>
        <end position="548"/>
    </location>
</feature>
<feature type="compositionally biased region" description="Basic and acidic residues" evidence="1">
    <location>
        <begin position="560"/>
        <end position="569"/>
    </location>
</feature>
<dbReference type="HOGENOM" id="CLU_488311_0_0_1"/>
<evidence type="ECO:0000256" key="2">
    <source>
        <dbReference type="SAM" id="Phobius"/>
    </source>
</evidence>
<dbReference type="InterPro" id="IPR051176">
    <property type="entry name" value="Cent_Immune-Sig_Mod"/>
</dbReference>
<feature type="region of interest" description="Disordered" evidence="1">
    <location>
        <begin position="229"/>
        <end position="298"/>
    </location>
</feature>
<dbReference type="Gene3D" id="2.60.200.20">
    <property type="match status" value="1"/>
</dbReference>
<dbReference type="PANTHER" id="PTHR15715:SF37">
    <property type="entry name" value="LD47843P"/>
    <property type="match status" value="1"/>
</dbReference>
<feature type="region of interest" description="Disordered" evidence="1">
    <location>
        <begin position="486"/>
        <end position="521"/>
    </location>
</feature>
<protein>
    <recommendedName>
        <fullName evidence="3">FHA domain-containing protein</fullName>
    </recommendedName>
</protein>
<dbReference type="PANTHER" id="PTHR15715">
    <property type="entry name" value="CENTROSOMAL PROTEIN OF 170 KDA"/>
    <property type="match status" value="1"/>
</dbReference>
<name>W9XA95_9EURO</name>
<feature type="compositionally biased region" description="Acidic residues" evidence="1">
    <location>
        <begin position="316"/>
        <end position="333"/>
    </location>
</feature>
<dbReference type="PROSITE" id="PS50006">
    <property type="entry name" value="FHA_DOMAIN"/>
    <property type="match status" value="1"/>
</dbReference>
<dbReference type="InterPro" id="IPR008984">
    <property type="entry name" value="SMAD_FHA_dom_sf"/>
</dbReference>
<evidence type="ECO:0000259" key="3">
    <source>
        <dbReference type="PROSITE" id="PS50006"/>
    </source>
</evidence>
<sequence>MADHGGNMHLMITLRDADFREPIPERIITLEAPDWEIRIGRGTDSRVEELSPALNNAWFNSRVLSRQHAILRAHPITKEIYISDTGSTHGTFISGKRLEVNQPEPLWPKDTVILGSDVIRGSSRYRALRCEVNWTWSDGNFGQSHANSTTTSMYRNTFSADYSDEEPYEEPFDEVPYDEPSAQISSDPEEEDYRSSETNNDYTSEPGNEVDVVQDSVREPSIEIVVPEVRTFAVPDSDDASNAGSHVSGADVSDEDSPTSSPLIPSDVHEDKLRFNDDSSHLCHGTRTPPASPDHTKPSHVLITRSVQQAELLPAIDDDGPEEDSYGDDELENEYSDSLGSLLIPPIKIESPVKYSASCMSTLGAADQAEHVRAPSPSDAAMVKPSIELAHPVTLAAPPFPTFHLSGQHSETMDSNVEQGRSTSAWAGHNSVLYEPVAHQLVPEQSASVYNPYASYTSCTDSFTFQPPTMPTSAPPPSPLSIASIVAQQQTPKNSEGSKKRKADQISADEPLDSNPASSGLYSSDVGDVLATTAISGNGSASGKTLLSPSPPTLEVDESVSTKDTEMHATKKAKKMKVKSKKQRVSVRGSGSGSFAKTAGATIAGMAIGAVGMLVGLLALPEDYFI</sequence>
<feature type="region of interest" description="Disordered" evidence="1">
    <location>
        <begin position="313"/>
        <end position="333"/>
    </location>
</feature>
<keyword evidence="2" id="KW-1133">Transmembrane helix</keyword>
<evidence type="ECO:0000313" key="5">
    <source>
        <dbReference type="Proteomes" id="UP000019471"/>
    </source>
</evidence>
<feature type="compositionally biased region" description="Acidic residues" evidence="1">
    <location>
        <begin position="163"/>
        <end position="177"/>
    </location>
</feature>
<feature type="domain" description="FHA" evidence="3">
    <location>
        <begin position="37"/>
        <end position="98"/>
    </location>
</feature>
<dbReference type="SMART" id="SM00240">
    <property type="entry name" value="FHA"/>
    <property type="match status" value="1"/>
</dbReference>
<dbReference type="InterPro" id="IPR000253">
    <property type="entry name" value="FHA_dom"/>
</dbReference>